<dbReference type="AlphaFoldDB" id="M0CJY7"/>
<dbReference type="InterPro" id="IPR023976">
    <property type="entry name" value="CHP04031_Htur1727"/>
</dbReference>
<dbReference type="InterPro" id="IPR038693">
    <property type="entry name" value="PaaB_sf"/>
</dbReference>
<organism evidence="2 3">
    <name type="scientific">Halosimplex carlsbadense 2-9-1</name>
    <dbReference type="NCBI Taxonomy" id="797114"/>
    <lineage>
        <taxon>Archaea</taxon>
        <taxon>Methanobacteriati</taxon>
        <taxon>Methanobacteriota</taxon>
        <taxon>Stenosarchaea group</taxon>
        <taxon>Halobacteria</taxon>
        <taxon>Halobacteriales</taxon>
        <taxon>Haloarculaceae</taxon>
        <taxon>Halosimplex</taxon>
    </lineage>
</organism>
<dbReference type="STRING" id="797114.C475_16311"/>
<dbReference type="NCBIfam" id="TIGR04031">
    <property type="entry name" value="Htur_1727_fam"/>
    <property type="match status" value="1"/>
</dbReference>
<feature type="region of interest" description="Disordered" evidence="1">
    <location>
        <begin position="1"/>
        <end position="38"/>
    </location>
</feature>
<dbReference type="Proteomes" id="UP000011626">
    <property type="component" value="Unassembled WGS sequence"/>
</dbReference>
<feature type="compositionally biased region" description="Polar residues" evidence="1">
    <location>
        <begin position="1"/>
        <end position="10"/>
    </location>
</feature>
<reference evidence="2 3" key="1">
    <citation type="journal article" date="2014" name="PLoS Genet.">
        <title>Phylogenetically driven sequencing of extremely halophilic archaea reveals strategies for static and dynamic osmo-response.</title>
        <authorList>
            <person name="Becker E.A."/>
            <person name="Seitzer P.M."/>
            <person name="Tritt A."/>
            <person name="Larsen D."/>
            <person name="Krusor M."/>
            <person name="Yao A.I."/>
            <person name="Wu D."/>
            <person name="Madern D."/>
            <person name="Eisen J.A."/>
            <person name="Darling A.E."/>
            <person name="Facciotti M.T."/>
        </authorList>
    </citation>
    <scope>NUCLEOTIDE SEQUENCE [LARGE SCALE GENOMIC DNA]</scope>
    <source>
        <strain evidence="2 3">2-9-1</strain>
    </source>
</reference>
<evidence type="ECO:0000313" key="2">
    <source>
        <dbReference type="EMBL" id="ELZ22682.1"/>
    </source>
</evidence>
<evidence type="ECO:0000313" key="3">
    <source>
        <dbReference type="Proteomes" id="UP000011626"/>
    </source>
</evidence>
<evidence type="ECO:0000256" key="1">
    <source>
        <dbReference type="SAM" id="MobiDB-lite"/>
    </source>
</evidence>
<dbReference type="eggNOG" id="arCOG06266">
    <property type="taxonomic scope" value="Archaea"/>
</dbReference>
<sequence length="118" mass="12649">MKGESVSSDMSDPDTDPADRDPGDPPLDAAVDAPRGDVTREWELFVRETTGDPLTHTGSVSAPSAEIAREQAERLFGWTAETLWLCPADETRRFAADGVSLSGRTEEASADRQGGEQA</sequence>
<dbReference type="Gene3D" id="3.10.20.520">
    <property type="entry name" value="Phenylacetic acid degradation B"/>
    <property type="match status" value="1"/>
</dbReference>
<feature type="compositionally biased region" description="Basic and acidic residues" evidence="1">
    <location>
        <begin position="104"/>
        <end position="118"/>
    </location>
</feature>
<dbReference type="EMBL" id="AOIU01000035">
    <property type="protein sequence ID" value="ELZ22682.1"/>
    <property type="molecule type" value="Genomic_DNA"/>
</dbReference>
<evidence type="ECO:0008006" key="4">
    <source>
        <dbReference type="Google" id="ProtNLM"/>
    </source>
</evidence>
<accession>M0CJY7</accession>
<name>M0CJY7_9EURY</name>
<proteinExistence type="predicted"/>
<gene>
    <name evidence="2" type="ORF">C475_16311</name>
</gene>
<keyword evidence="3" id="KW-1185">Reference proteome</keyword>
<feature type="region of interest" description="Disordered" evidence="1">
    <location>
        <begin position="97"/>
        <end position="118"/>
    </location>
</feature>
<comment type="caution">
    <text evidence="2">The sequence shown here is derived from an EMBL/GenBank/DDBJ whole genome shotgun (WGS) entry which is preliminary data.</text>
</comment>
<protein>
    <recommendedName>
        <fullName evidence="4">RSAM-partnered protein</fullName>
    </recommendedName>
</protein>